<reference evidence="2" key="1">
    <citation type="submission" date="2021-01" db="EMBL/GenBank/DDBJ databases">
        <title>Phytophthora aleatoria, a newly-described species from Pinus radiata is distinct from Phytophthora cactorum isolates based on comparative genomics.</title>
        <authorList>
            <person name="Mcdougal R."/>
            <person name="Panda P."/>
            <person name="Williams N."/>
            <person name="Studholme D.J."/>
        </authorList>
    </citation>
    <scope>NUCLEOTIDE SEQUENCE</scope>
    <source>
        <strain evidence="2">NZFS 3830</strain>
    </source>
</reference>
<dbReference type="EMBL" id="JAENGZ010000657">
    <property type="protein sequence ID" value="KAG6955677.1"/>
    <property type="molecule type" value="Genomic_DNA"/>
</dbReference>
<dbReference type="AlphaFoldDB" id="A0A8T1U5A6"/>
<organism evidence="2 3">
    <name type="scientific">Phytophthora cactorum</name>
    <dbReference type="NCBI Taxonomy" id="29920"/>
    <lineage>
        <taxon>Eukaryota</taxon>
        <taxon>Sar</taxon>
        <taxon>Stramenopiles</taxon>
        <taxon>Oomycota</taxon>
        <taxon>Peronosporomycetes</taxon>
        <taxon>Peronosporales</taxon>
        <taxon>Peronosporaceae</taxon>
        <taxon>Phytophthora</taxon>
    </lineage>
</organism>
<dbReference type="VEuPathDB" id="FungiDB:PC110_g13400"/>
<evidence type="ECO:0000256" key="1">
    <source>
        <dbReference type="SAM" id="MobiDB-lite"/>
    </source>
</evidence>
<evidence type="ECO:0000313" key="3">
    <source>
        <dbReference type="Proteomes" id="UP000688947"/>
    </source>
</evidence>
<gene>
    <name evidence="2" type="ORF">JG687_00011052</name>
</gene>
<comment type="caution">
    <text evidence="2">The sequence shown here is derived from an EMBL/GenBank/DDBJ whole genome shotgun (WGS) entry which is preliminary data.</text>
</comment>
<protein>
    <submittedName>
        <fullName evidence="2">Uncharacterized protein</fullName>
    </submittedName>
</protein>
<proteinExistence type="predicted"/>
<sequence length="149" mass="15932">MDPNTLLLVTQGLTAGELELTSLGLDQEIFIALQRIQAESEDFSNPTAVPVALAKAANRVAHNKRHNALNLAAKGQTIARTPRLRTSILILRTPPVQSTIPVQAEGVEETATEASEAVIQVTFDLPTTLQPAKVSPPASTEPLKSHPMI</sequence>
<dbReference type="Proteomes" id="UP000688947">
    <property type="component" value="Unassembled WGS sequence"/>
</dbReference>
<dbReference type="OrthoDB" id="128594at2759"/>
<feature type="region of interest" description="Disordered" evidence="1">
    <location>
        <begin position="129"/>
        <end position="149"/>
    </location>
</feature>
<accession>A0A8T1U5A6</accession>
<evidence type="ECO:0000313" key="2">
    <source>
        <dbReference type="EMBL" id="KAG6955677.1"/>
    </source>
</evidence>
<name>A0A8T1U5A6_9STRA</name>